<organism evidence="3 4">
    <name type="scientific">Paxillus involutus ATCC 200175</name>
    <dbReference type="NCBI Taxonomy" id="664439"/>
    <lineage>
        <taxon>Eukaryota</taxon>
        <taxon>Fungi</taxon>
        <taxon>Dikarya</taxon>
        <taxon>Basidiomycota</taxon>
        <taxon>Agaricomycotina</taxon>
        <taxon>Agaricomycetes</taxon>
        <taxon>Agaricomycetidae</taxon>
        <taxon>Boletales</taxon>
        <taxon>Paxilineae</taxon>
        <taxon>Paxillaceae</taxon>
        <taxon>Paxillus</taxon>
    </lineage>
</organism>
<feature type="region of interest" description="Disordered" evidence="1">
    <location>
        <begin position="511"/>
        <end position="535"/>
    </location>
</feature>
<dbReference type="EMBL" id="KN820642">
    <property type="protein sequence ID" value="KIJ05898.1"/>
    <property type="molecule type" value="Genomic_DNA"/>
</dbReference>
<dbReference type="InterPro" id="IPR008991">
    <property type="entry name" value="Translation_prot_SH3-like_sf"/>
</dbReference>
<dbReference type="GO" id="GO:0006412">
    <property type="term" value="P:translation"/>
    <property type="evidence" value="ECO:0007669"/>
    <property type="project" value="InterPro"/>
</dbReference>
<dbReference type="Proteomes" id="UP000053647">
    <property type="component" value="Unassembled WGS sequence"/>
</dbReference>
<dbReference type="SUPFAM" id="SSF50104">
    <property type="entry name" value="Translation proteins SH3-like domain"/>
    <property type="match status" value="2"/>
</dbReference>
<proteinExistence type="predicted"/>
<evidence type="ECO:0000313" key="4">
    <source>
        <dbReference type="Proteomes" id="UP000053647"/>
    </source>
</evidence>
<dbReference type="InterPro" id="IPR005824">
    <property type="entry name" value="KOW"/>
</dbReference>
<feature type="domain" description="KOW" evidence="2">
    <location>
        <begin position="437"/>
        <end position="464"/>
    </location>
</feature>
<dbReference type="InterPro" id="IPR005825">
    <property type="entry name" value="Ribosomal_uL24_CS"/>
</dbReference>
<feature type="compositionally biased region" description="Polar residues" evidence="1">
    <location>
        <begin position="513"/>
        <end position="533"/>
    </location>
</feature>
<feature type="domain" description="KOW" evidence="2">
    <location>
        <begin position="206"/>
        <end position="233"/>
    </location>
</feature>
<evidence type="ECO:0000256" key="1">
    <source>
        <dbReference type="SAM" id="MobiDB-lite"/>
    </source>
</evidence>
<evidence type="ECO:0000313" key="3">
    <source>
        <dbReference type="EMBL" id="KIJ05898.1"/>
    </source>
</evidence>
<feature type="domain" description="KOW" evidence="2">
    <location>
        <begin position="66"/>
        <end position="93"/>
    </location>
</feature>
<dbReference type="GO" id="GO:0003735">
    <property type="term" value="F:structural constituent of ribosome"/>
    <property type="evidence" value="ECO:0007669"/>
    <property type="project" value="InterPro"/>
</dbReference>
<dbReference type="GO" id="GO:0005840">
    <property type="term" value="C:ribosome"/>
    <property type="evidence" value="ECO:0007669"/>
    <property type="project" value="InterPro"/>
</dbReference>
<reference evidence="3 4" key="1">
    <citation type="submission" date="2014-06" db="EMBL/GenBank/DDBJ databases">
        <authorList>
            <consortium name="DOE Joint Genome Institute"/>
            <person name="Kuo A."/>
            <person name="Kohler A."/>
            <person name="Nagy L.G."/>
            <person name="Floudas D."/>
            <person name="Copeland A."/>
            <person name="Barry K.W."/>
            <person name="Cichocki N."/>
            <person name="Veneault-Fourrey C."/>
            <person name="LaButti K."/>
            <person name="Lindquist E.A."/>
            <person name="Lipzen A."/>
            <person name="Lundell T."/>
            <person name="Morin E."/>
            <person name="Murat C."/>
            <person name="Sun H."/>
            <person name="Tunlid A."/>
            <person name="Henrissat B."/>
            <person name="Grigoriev I.V."/>
            <person name="Hibbett D.S."/>
            <person name="Martin F."/>
            <person name="Nordberg H.P."/>
            <person name="Cantor M.N."/>
            <person name="Hua S.X."/>
        </authorList>
    </citation>
    <scope>NUCLEOTIDE SEQUENCE [LARGE SCALE GENOMIC DNA]</scope>
    <source>
        <strain evidence="3 4">ATCC 200175</strain>
    </source>
</reference>
<dbReference type="OrthoDB" id="2671396at2759"/>
<feature type="domain" description="KOW" evidence="2">
    <location>
        <begin position="300"/>
        <end position="327"/>
    </location>
</feature>
<accession>A0A0C9T328</accession>
<evidence type="ECO:0000259" key="2">
    <source>
        <dbReference type="SMART" id="SM00739"/>
    </source>
</evidence>
<name>A0A0C9T328_PAXIN</name>
<dbReference type="PROSITE" id="PS01108">
    <property type="entry name" value="RIBOSOMAL_L24"/>
    <property type="match status" value="1"/>
</dbReference>
<feature type="domain" description="KOW" evidence="2">
    <location>
        <begin position="257"/>
        <end position="284"/>
    </location>
</feature>
<feature type="domain" description="KOW" evidence="2">
    <location>
        <begin position="376"/>
        <end position="403"/>
    </location>
</feature>
<dbReference type="SMART" id="SM00739">
    <property type="entry name" value="KOW"/>
    <property type="match status" value="7"/>
</dbReference>
<gene>
    <name evidence="3" type="ORF">PAXINDRAFT_20874</name>
</gene>
<sequence>MFMRKYFQQRGLQSWDVPRIPHKIYVEATSPHDIRCNAPPSWTSAIRDITLLPDEEHAWFRKADISMRLHSWVRVRRGLYRNDIGYVLACNQTSSDLLLVPRQRPYDDIDEHDVPEVKAQKRRERKLFDPTVAKNAAHSVLPFNTCASIFRCNDVFYHRGLMRRTFPNDAFEVIGLPHPDDIALHAEAQVDPDLIHRTYLSFSYQFWKEGDLVRIRVGSFEGERATIVAVTLDEGSAKVSLGDSSVYDVPLADLCRLFRGGDTVKVLAGVHRGYLGTVIAVAEDTVTLLLDKTMEVDFDDVMPGDIASVVTGQYHGSIGLIDWISATDGWMGIVARIKGHDEDDTADETALIVHSAEVVISKPSQTLTYSREKGYNVTIGDTLHIVRGEHHGLTGVVRTIDLAKAKVELVSDSNGHVVNIPIPLCMKVAEFSPAQVTRSIGLDIWIVGGDKKGFRATLRGVNRKSCLVSIHGYPNLEVRKHQLCTEWVPIVVFHDQVNSPQLRHTVRSFVAQEDTSQGRTPSPEPSSSVLQNDSEGDGWKITPEDFVQSSQPAFDKGSISWLFNDTFCDFSRHYLSFNISAAFGGGRFTRRIMRTACPDRFCGGAGPAPPGCVSLSATSNHSGRGIEHYNVPARCLTPASPTTKGQFVLVLRGDLKGRFCQVVRWVRKEKKAMVLPSVASSSRDNCITLSAEDVCLATPSI</sequence>
<dbReference type="InterPro" id="IPR014722">
    <property type="entry name" value="Rib_uL2_dom2"/>
</dbReference>
<feature type="domain" description="KOW" evidence="2">
    <location>
        <begin position="641"/>
        <end position="668"/>
    </location>
</feature>
<protein>
    <recommendedName>
        <fullName evidence="2">KOW domain-containing protein</fullName>
    </recommendedName>
</protein>
<reference evidence="4" key="2">
    <citation type="submission" date="2015-01" db="EMBL/GenBank/DDBJ databases">
        <title>Evolutionary Origins and Diversification of the Mycorrhizal Mutualists.</title>
        <authorList>
            <consortium name="DOE Joint Genome Institute"/>
            <consortium name="Mycorrhizal Genomics Consortium"/>
            <person name="Kohler A."/>
            <person name="Kuo A."/>
            <person name="Nagy L.G."/>
            <person name="Floudas D."/>
            <person name="Copeland A."/>
            <person name="Barry K.W."/>
            <person name="Cichocki N."/>
            <person name="Veneault-Fourrey C."/>
            <person name="LaButti K."/>
            <person name="Lindquist E.A."/>
            <person name="Lipzen A."/>
            <person name="Lundell T."/>
            <person name="Morin E."/>
            <person name="Murat C."/>
            <person name="Riley R."/>
            <person name="Ohm R."/>
            <person name="Sun H."/>
            <person name="Tunlid A."/>
            <person name="Henrissat B."/>
            <person name="Grigoriev I.V."/>
            <person name="Hibbett D.S."/>
            <person name="Martin F."/>
        </authorList>
    </citation>
    <scope>NUCLEOTIDE SEQUENCE [LARGE SCALE GENOMIC DNA]</scope>
    <source>
        <strain evidence="4">ATCC 200175</strain>
    </source>
</reference>
<dbReference type="Gene3D" id="2.30.30.30">
    <property type="match status" value="1"/>
</dbReference>
<dbReference type="AlphaFoldDB" id="A0A0C9T328"/>
<dbReference type="HOGENOM" id="CLU_025772_0_0_1"/>
<keyword evidence="4" id="KW-1185">Reference proteome</keyword>